<keyword evidence="6" id="KW-1185">Reference proteome</keyword>
<reference evidence="5 6" key="1">
    <citation type="submission" date="2018-08" db="EMBL/GenBank/DDBJ databases">
        <title>Genomic Encyclopedia of Archaeal and Bacterial Type Strains, Phase II (KMG-II): from individual species to whole genera.</title>
        <authorList>
            <person name="Goeker M."/>
        </authorList>
    </citation>
    <scope>NUCLEOTIDE SEQUENCE [LARGE SCALE GENOMIC DNA]</scope>
    <source>
        <strain evidence="5 6">DSM 45791</strain>
    </source>
</reference>
<keyword evidence="2" id="KW-0378">Hydrolase</keyword>
<accession>A0A3E0H168</accession>
<protein>
    <submittedName>
        <fullName evidence="5">Acetyl esterase/lipase</fullName>
    </submittedName>
</protein>
<dbReference type="Proteomes" id="UP000256269">
    <property type="component" value="Unassembled WGS sequence"/>
</dbReference>
<evidence type="ECO:0000259" key="4">
    <source>
        <dbReference type="Pfam" id="PF07859"/>
    </source>
</evidence>
<comment type="caution">
    <text evidence="5">The sequence shown here is derived from an EMBL/GenBank/DDBJ whole genome shotgun (WGS) entry which is preliminary data.</text>
</comment>
<dbReference type="PANTHER" id="PTHR48081:SF8">
    <property type="entry name" value="ALPHA_BETA HYDROLASE FOLD-3 DOMAIN-CONTAINING PROTEIN-RELATED"/>
    <property type="match status" value="1"/>
</dbReference>
<dbReference type="InterPro" id="IPR033140">
    <property type="entry name" value="Lipase_GDXG_put_SER_AS"/>
</dbReference>
<proteinExistence type="inferred from homology"/>
<dbReference type="AlphaFoldDB" id="A0A3E0H168"/>
<dbReference type="InterPro" id="IPR029058">
    <property type="entry name" value="AB_hydrolase_fold"/>
</dbReference>
<evidence type="ECO:0000313" key="6">
    <source>
        <dbReference type="Proteomes" id="UP000256269"/>
    </source>
</evidence>
<dbReference type="GO" id="GO:0016787">
    <property type="term" value="F:hydrolase activity"/>
    <property type="evidence" value="ECO:0007669"/>
    <property type="project" value="UniProtKB-KW"/>
</dbReference>
<feature type="domain" description="Alpha/beta hydrolase fold-3" evidence="4">
    <location>
        <begin position="81"/>
        <end position="279"/>
    </location>
</feature>
<gene>
    <name evidence="5" type="ORF">BCF44_117179</name>
</gene>
<dbReference type="Gene3D" id="3.40.50.1820">
    <property type="entry name" value="alpha/beta hydrolase"/>
    <property type="match status" value="1"/>
</dbReference>
<dbReference type="EMBL" id="QUNO01000017">
    <property type="protein sequence ID" value="REH35790.1"/>
    <property type="molecule type" value="Genomic_DNA"/>
</dbReference>
<dbReference type="PROSITE" id="PS01174">
    <property type="entry name" value="LIPASE_GDXG_SER"/>
    <property type="match status" value="1"/>
</dbReference>
<name>A0A3E0H168_9PSEU</name>
<dbReference type="Pfam" id="PF07859">
    <property type="entry name" value="Abhydrolase_3"/>
    <property type="match status" value="1"/>
</dbReference>
<evidence type="ECO:0000256" key="1">
    <source>
        <dbReference type="ARBA" id="ARBA00010515"/>
    </source>
</evidence>
<organism evidence="5 6">
    <name type="scientific">Kutzneria buriramensis</name>
    <dbReference type="NCBI Taxonomy" id="1045776"/>
    <lineage>
        <taxon>Bacteria</taxon>
        <taxon>Bacillati</taxon>
        <taxon>Actinomycetota</taxon>
        <taxon>Actinomycetes</taxon>
        <taxon>Pseudonocardiales</taxon>
        <taxon>Pseudonocardiaceae</taxon>
        <taxon>Kutzneria</taxon>
    </lineage>
</organism>
<dbReference type="InterPro" id="IPR013094">
    <property type="entry name" value="AB_hydrolase_3"/>
</dbReference>
<sequence>MLPSLRGVPNIDPELNQFLEAFPVARVSDPGVDVVAVRDDLNRRWQRMRPVIQVGDVIDMTTPVPVRVYKPVAGAVDLPVVVFMHGGGWCTGGLATHDDLCRRICRSVQAVVVAVDYRLAPEHPFPAAVEDSFAVLRWVGSHAAEIGGDPSRIAVAGDSAGGNLAAVLTQLARDSGGPALRFQLLLYPALGGEFPSQREQADAPVLGAADLATYLRYYAGDVSGRPSTLYPALAPDLTGLPPAFIATVWRDPLRDEAEDYGRRLESAEVVRFDHLVHSFAGYAPLVPAASEALEQCLSALRKGLLS</sequence>
<comment type="similarity">
    <text evidence="1">Belongs to the 'GDXG' lipolytic enzyme family.</text>
</comment>
<evidence type="ECO:0000313" key="5">
    <source>
        <dbReference type="EMBL" id="REH35790.1"/>
    </source>
</evidence>
<feature type="active site" evidence="3">
    <location>
        <position position="159"/>
    </location>
</feature>
<evidence type="ECO:0000256" key="2">
    <source>
        <dbReference type="ARBA" id="ARBA00022801"/>
    </source>
</evidence>
<evidence type="ECO:0000256" key="3">
    <source>
        <dbReference type="PROSITE-ProRule" id="PRU10038"/>
    </source>
</evidence>
<dbReference type="SUPFAM" id="SSF53474">
    <property type="entry name" value="alpha/beta-Hydrolases"/>
    <property type="match status" value="1"/>
</dbReference>
<dbReference type="PANTHER" id="PTHR48081">
    <property type="entry name" value="AB HYDROLASE SUPERFAMILY PROTEIN C4A8.06C"/>
    <property type="match status" value="1"/>
</dbReference>
<dbReference type="InterPro" id="IPR050300">
    <property type="entry name" value="GDXG_lipolytic_enzyme"/>
</dbReference>